<dbReference type="InterPro" id="IPR027417">
    <property type="entry name" value="P-loop_NTPase"/>
</dbReference>
<dbReference type="InterPro" id="IPR050055">
    <property type="entry name" value="EF-Tu_GTPase"/>
</dbReference>
<comment type="caution">
    <text evidence="4">The sequence shown here is derived from an EMBL/GenBank/DDBJ whole genome shotgun (WGS) entry which is preliminary data.</text>
</comment>
<dbReference type="GO" id="GO:0005525">
    <property type="term" value="F:GTP binding"/>
    <property type="evidence" value="ECO:0007669"/>
    <property type="project" value="UniProtKB-KW"/>
</dbReference>
<keyword evidence="2" id="KW-0342">GTP-binding</keyword>
<dbReference type="CDD" id="cd03708">
    <property type="entry name" value="GTPBP_III"/>
    <property type="match status" value="1"/>
</dbReference>
<feature type="domain" description="Tr-type G" evidence="3">
    <location>
        <begin position="113"/>
        <end position="339"/>
    </location>
</feature>
<dbReference type="InterPro" id="IPR004161">
    <property type="entry name" value="EFTu-like_2"/>
</dbReference>
<dbReference type="PANTHER" id="PTHR43721">
    <property type="entry name" value="ELONGATION FACTOR TU-RELATED"/>
    <property type="match status" value="1"/>
</dbReference>
<dbReference type="EMBL" id="DRZM01000202">
    <property type="protein sequence ID" value="HHP05448.1"/>
    <property type="molecule type" value="Genomic_DNA"/>
</dbReference>
<dbReference type="SUPFAM" id="SSF52540">
    <property type="entry name" value="P-loop containing nucleoside triphosphate hydrolases"/>
    <property type="match status" value="1"/>
</dbReference>
<name>A0A7J3X8C9_THEPE</name>
<gene>
    <name evidence="4" type="ORF">ENM88_06875</name>
</gene>
<protein>
    <submittedName>
        <fullName evidence="4">GTP-binding protein</fullName>
    </submittedName>
</protein>
<sequence>MCSWVKLPRESEEGNVEYKSTLRGAERERVERLATQMKYRLFEGGGEAIYVLGVDDEGNVVGLSEEDERESLRLLEEAAREVGAKLKLLSRESIGGKTVLRLLVRSSREDNPPVQITVAVVGNVDAGKSTTVGVLCTGELDDGRGSSMRKVARFAHEIITGRTSSVTVRVLGFDVDSKPVNWGLPNPLDEAQIYLSSRKVVSIVDVGGHERYLRTAVRGILSREPDYVMLVVAANAGLQSMGREHLGLCLALRLPLFVAFTKVDMVDPAICERNLEELLSLLRRLDKKPVVVRSPAEVHSLAQLVGTGRIVPIVPVSNTTGQGVDVLLELLNLLPPRLRWEEKRQGSLLAYVSDLFDVRGVGTVVAVTVLRGVVRENSTLFIGPFPDGSWRMVRVRSIHVNRVPVAVARAGEEATLAITGAEVEELEKGMAVAEAPLQAVWEFDAEIFVLKHPSTIRPGYQTVFHAFSIRSPVAFERMEKEPMRTGDRGLVRLRFLYHPWFLEGGERFVLRDSRARAIGTVKRVPR</sequence>
<dbReference type="Gene3D" id="2.40.30.10">
    <property type="entry name" value="Translation factors"/>
    <property type="match status" value="2"/>
</dbReference>
<dbReference type="Pfam" id="PF03144">
    <property type="entry name" value="GTP_EFTU_D2"/>
    <property type="match status" value="1"/>
</dbReference>
<evidence type="ECO:0000259" key="3">
    <source>
        <dbReference type="PROSITE" id="PS51722"/>
    </source>
</evidence>
<accession>A0A7J3X8C9</accession>
<dbReference type="PANTHER" id="PTHR43721:SF9">
    <property type="entry name" value="GTP-BINDING PROTEIN 1"/>
    <property type="match status" value="1"/>
</dbReference>
<evidence type="ECO:0000256" key="2">
    <source>
        <dbReference type="ARBA" id="ARBA00023134"/>
    </source>
</evidence>
<dbReference type="InterPro" id="IPR000795">
    <property type="entry name" value="T_Tr_GTP-bd_dom"/>
</dbReference>
<dbReference type="GO" id="GO:0003746">
    <property type="term" value="F:translation elongation factor activity"/>
    <property type="evidence" value="ECO:0007669"/>
    <property type="project" value="TreeGrafter"/>
</dbReference>
<organism evidence="4">
    <name type="scientific">Thermofilum pendens</name>
    <dbReference type="NCBI Taxonomy" id="2269"/>
    <lineage>
        <taxon>Archaea</taxon>
        <taxon>Thermoproteota</taxon>
        <taxon>Thermoprotei</taxon>
        <taxon>Thermofilales</taxon>
        <taxon>Thermofilaceae</taxon>
        <taxon>Thermofilum</taxon>
    </lineage>
</organism>
<dbReference type="GO" id="GO:0003924">
    <property type="term" value="F:GTPase activity"/>
    <property type="evidence" value="ECO:0007669"/>
    <property type="project" value="InterPro"/>
</dbReference>
<dbReference type="AlphaFoldDB" id="A0A7J3X8C9"/>
<keyword evidence="1" id="KW-0547">Nucleotide-binding</keyword>
<dbReference type="InterPro" id="IPR009001">
    <property type="entry name" value="Transl_elong_EF1A/Init_IF2_C"/>
</dbReference>
<evidence type="ECO:0000313" key="4">
    <source>
        <dbReference type="EMBL" id="HHP05448.1"/>
    </source>
</evidence>
<dbReference type="InterPro" id="IPR009000">
    <property type="entry name" value="Transl_B-barrel_sf"/>
</dbReference>
<dbReference type="SUPFAM" id="SSF50447">
    <property type="entry name" value="Translation proteins"/>
    <property type="match status" value="1"/>
</dbReference>
<proteinExistence type="predicted"/>
<dbReference type="SUPFAM" id="SSF50465">
    <property type="entry name" value="EF-Tu/eEF-1alpha/eIF2-gamma C-terminal domain"/>
    <property type="match status" value="1"/>
</dbReference>
<evidence type="ECO:0000256" key="1">
    <source>
        <dbReference type="ARBA" id="ARBA00022741"/>
    </source>
</evidence>
<reference evidence="4" key="1">
    <citation type="journal article" date="2020" name="mSystems">
        <title>Genome- and Community-Level Interaction Insights into Carbon Utilization and Element Cycling Functions of Hydrothermarchaeota in Hydrothermal Sediment.</title>
        <authorList>
            <person name="Zhou Z."/>
            <person name="Liu Y."/>
            <person name="Xu W."/>
            <person name="Pan J."/>
            <person name="Luo Z.H."/>
            <person name="Li M."/>
        </authorList>
    </citation>
    <scope>NUCLEOTIDE SEQUENCE [LARGE SCALE GENOMIC DNA]</scope>
    <source>
        <strain evidence="4">SpSt-1125</strain>
    </source>
</reference>
<dbReference type="Gene3D" id="3.40.50.300">
    <property type="entry name" value="P-loop containing nucleotide triphosphate hydrolases"/>
    <property type="match status" value="1"/>
</dbReference>
<dbReference type="PROSITE" id="PS51722">
    <property type="entry name" value="G_TR_2"/>
    <property type="match status" value="1"/>
</dbReference>
<dbReference type="Pfam" id="PF00009">
    <property type="entry name" value="GTP_EFTU"/>
    <property type="match status" value="1"/>
</dbReference>